<evidence type="ECO:0000313" key="1">
    <source>
        <dbReference type="EMBL" id="QKU35640.1"/>
    </source>
</evidence>
<dbReference type="Pfam" id="PF19164">
    <property type="entry name" value="DUF5846"/>
    <property type="match status" value="1"/>
</dbReference>
<reference evidence="1" key="1">
    <citation type="submission" date="2017-01" db="EMBL/GenBank/DDBJ databases">
        <authorList>
            <person name="Assis F.L."/>
            <person name="Abrahao J.S."/>
            <person name="Silva L."/>
            <person name="Khalil J.B."/>
            <person name="Rodrigues R."/>
            <person name="Silva L.S."/>
            <person name="Arantes T."/>
            <person name="Boratto P."/>
            <person name="Andrade M."/>
            <person name="Kroon E.G."/>
            <person name="Ribeiro B."/>
            <person name="Bergier I."/>
            <person name="Seligmann H."/>
            <person name="Ghigo E."/>
            <person name="Colson P."/>
            <person name="Levasseur A."/>
            <person name="Raoult D."/>
            <person name="Scola B.L."/>
        </authorList>
    </citation>
    <scope>NUCLEOTIDE SEQUENCE</scope>
    <source>
        <strain evidence="1">Soda lake</strain>
    </source>
</reference>
<reference evidence="1" key="2">
    <citation type="journal article" date="2018" name="Nat. Commun.">
        <title>Tailed giant Tupanvirus possesses the most complete translational apparatus of the known virosphere.</title>
        <authorList>
            <person name="Abrahao J."/>
            <person name="Silva L."/>
            <person name="Silva L.S."/>
            <person name="Khalil J.Y.B."/>
            <person name="Rodrigues R."/>
            <person name="Arantes T."/>
            <person name="Assis F."/>
            <person name="Boratto P."/>
            <person name="Andrade M."/>
            <person name="Kroon E.G."/>
            <person name="Ribeiro B."/>
            <person name="Bergier I."/>
            <person name="Seligmann H."/>
            <person name="Ghigo E."/>
            <person name="Colson P."/>
            <person name="Levasseur A."/>
            <person name="Kroemer G."/>
            <person name="Raoult D."/>
            <person name="La Scola B."/>
        </authorList>
    </citation>
    <scope>NUCLEOTIDE SEQUENCE [LARGE SCALE GENOMIC DNA]</scope>
    <source>
        <strain evidence="1">Soda lake</strain>
    </source>
</reference>
<proteinExistence type="predicted"/>
<dbReference type="KEGG" id="vg:80519077"/>
<dbReference type="GeneID" id="80519077"/>
<organism evidence="1">
    <name type="scientific">Tupanvirus soda lake</name>
    <dbReference type="NCBI Taxonomy" id="2126985"/>
    <lineage>
        <taxon>Viruses</taxon>
        <taxon>Varidnaviria</taxon>
        <taxon>Bamfordvirae</taxon>
        <taxon>Nucleocytoviricota</taxon>
        <taxon>Megaviricetes</taxon>
        <taxon>Imitervirales</taxon>
        <taxon>Mimiviridae</taxon>
        <taxon>Megamimivirinae</taxon>
        <taxon>Tupanvirus</taxon>
        <taxon>Tupanvirus salinum</taxon>
    </lineage>
</organism>
<sequence>MFYFTHATTIDNFKKIISSKYIYAPYYAPFKVQGLSYIADSKFIFTNIFVDGLKLREDEKAGIGKITFIIDPLILKYKVCYVNPYGWYGYIYDKTIIMNNNIELVLDLVKQNYRYPLVTSNEALFRKSISTKFIIGIICEPELEESVRELLNEYGYEHVKIFNKFPILLS</sequence>
<protein>
    <submittedName>
        <fullName evidence="1">Uncharacterized protein</fullName>
    </submittedName>
</protein>
<dbReference type="InterPro" id="IPR043886">
    <property type="entry name" value="DUF5846"/>
</dbReference>
<dbReference type="EMBL" id="KY523104">
    <property type="protein sequence ID" value="QKU35640.1"/>
    <property type="molecule type" value="Genomic_DNA"/>
</dbReference>
<accession>A0A6N1NNZ5</accession>
<dbReference type="RefSeq" id="YP_010782313.1">
    <property type="nucleotide sequence ID" value="NC_075039.1"/>
</dbReference>
<name>A0A6N1NNZ5_9VIRU</name>